<evidence type="ECO:0000313" key="1">
    <source>
        <dbReference type="EMBL" id="GAA4167979.1"/>
    </source>
</evidence>
<dbReference type="Gene3D" id="3.10.180.10">
    <property type="entry name" value="2,3-Dihydroxybiphenyl 1,2-Dioxygenase, domain 1"/>
    <property type="match status" value="1"/>
</dbReference>
<dbReference type="PANTHER" id="PTHR36503">
    <property type="entry name" value="BLR2520 PROTEIN"/>
    <property type="match status" value="1"/>
</dbReference>
<dbReference type="SUPFAM" id="SSF54593">
    <property type="entry name" value="Glyoxalase/Bleomycin resistance protein/Dihydroxybiphenyl dioxygenase"/>
    <property type="match status" value="1"/>
</dbReference>
<comment type="caution">
    <text evidence="1">The sequence shown here is derived from an EMBL/GenBank/DDBJ whole genome shotgun (WGS) entry which is preliminary data.</text>
</comment>
<name>A0ABP7ZQH4_9MICO</name>
<protein>
    <submittedName>
        <fullName evidence="1">Glyoxalase</fullName>
    </submittedName>
</protein>
<keyword evidence="2" id="KW-1185">Reference proteome</keyword>
<proteinExistence type="predicted"/>
<dbReference type="EMBL" id="BAABBW010000001">
    <property type="protein sequence ID" value="GAA4167979.1"/>
    <property type="molecule type" value="Genomic_DNA"/>
</dbReference>
<accession>A0ABP7ZQH4</accession>
<sequence>MLSIHRISLGAPEADAAAAFYEAAPALGDRVHVHQDQEPSAGFRGFTLGLDVPAPAHVDRLVAGAIRAGAASVKEPSKQFWGGYSGVVRTPDGAIVKVATTDRKKAAVHQDSETLVIERVVVLLGVEHVGRSKEFYLGSGAVVAKAYGNKYVEFEPGDGAVTLGLYKRAGLAKEFGVDPAGYGSHRLRVVSNGPAFTDPDGFLWAADTPDA</sequence>
<dbReference type="InterPro" id="IPR029068">
    <property type="entry name" value="Glyas_Bleomycin-R_OHBP_Dase"/>
</dbReference>
<evidence type="ECO:0000313" key="2">
    <source>
        <dbReference type="Proteomes" id="UP001501079"/>
    </source>
</evidence>
<dbReference type="PANTHER" id="PTHR36503:SF1">
    <property type="entry name" value="BLR2520 PROTEIN"/>
    <property type="match status" value="1"/>
</dbReference>
<reference evidence="2" key="1">
    <citation type="journal article" date="2019" name="Int. J. Syst. Evol. Microbiol.">
        <title>The Global Catalogue of Microorganisms (GCM) 10K type strain sequencing project: providing services to taxonomists for standard genome sequencing and annotation.</title>
        <authorList>
            <consortium name="The Broad Institute Genomics Platform"/>
            <consortium name="The Broad Institute Genome Sequencing Center for Infectious Disease"/>
            <person name="Wu L."/>
            <person name="Ma J."/>
        </authorList>
    </citation>
    <scope>NUCLEOTIDE SEQUENCE [LARGE SCALE GENOMIC DNA]</scope>
    <source>
        <strain evidence="2">JCM 17591</strain>
    </source>
</reference>
<dbReference type="Proteomes" id="UP001501079">
    <property type="component" value="Unassembled WGS sequence"/>
</dbReference>
<dbReference type="RefSeq" id="WP_344751443.1">
    <property type="nucleotide sequence ID" value="NZ_BAABBW010000001.1"/>
</dbReference>
<gene>
    <name evidence="1" type="ORF">GCM10022287_02400</name>
</gene>
<organism evidence="1 2">
    <name type="scientific">Gryllotalpicola koreensis</name>
    <dbReference type="NCBI Taxonomy" id="993086"/>
    <lineage>
        <taxon>Bacteria</taxon>
        <taxon>Bacillati</taxon>
        <taxon>Actinomycetota</taxon>
        <taxon>Actinomycetes</taxon>
        <taxon>Micrococcales</taxon>
        <taxon>Microbacteriaceae</taxon>
        <taxon>Gryllotalpicola</taxon>
    </lineage>
</organism>